<accession>A0AAN8XSH2</accession>
<gene>
    <name evidence="2" type="ORF">RUM43_000559</name>
</gene>
<organism evidence="2 3">
    <name type="scientific">Polyplax serrata</name>
    <name type="common">Common mouse louse</name>
    <dbReference type="NCBI Taxonomy" id="468196"/>
    <lineage>
        <taxon>Eukaryota</taxon>
        <taxon>Metazoa</taxon>
        <taxon>Ecdysozoa</taxon>
        <taxon>Arthropoda</taxon>
        <taxon>Hexapoda</taxon>
        <taxon>Insecta</taxon>
        <taxon>Pterygota</taxon>
        <taxon>Neoptera</taxon>
        <taxon>Paraneoptera</taxon>
        <taxon>Psocodea</taxon>
        <taxon>Troctomorpha</taxon>
        <taxon>Phthiraptera</taxon>
        <taxon>Anoplura</taxon>
        <taxon>Polyplacidae</taxon>
        <taxon>Polyplax</taxon>
    </lineage>
</organism>
<comment type="caution">
    <text evidence="2">The sequence shown here is derived from an EMBL/GenBank/DDBJ whole genome shotgun (WGS) entry which is preliminary data.</text>
</comment>
<name>A0AAN8XSH2_POLSC</name>
<dbReference type="Proteomes" id="UP001372834">
    <property type="component" value="Unassembled WGS sequence"/>
</dbReference>
<evidence type="ECO:0000313" key="3">
    <source>
        <dbReference type="Proteomes" id="UP001372834"/>
    </source>
</evidence>
<feature type="region of interest" description="Disordered" evidence="1">
    <location>
        <begin position="1"/>
        <end position="74"/>
    </location>
</feature>
<dbReference type="EMBL" id="JAWJWE010000001">
    <property type="protein sequence ID" value="KAK6644292.1"/>
    <property type="molecule type" value="Genomic_DNA"/>
</dbReference>
<dbReference type="AlphaFoldDB" id="A0AAN8XSH2"/>
<protein>
    <submittedName>
        <fullName evidence="2">Uncharacterized protein</fullName>
    </submittedName>
</protein>
<evidence type="ECO:0000313" key="2">
    <source>
        <dbReference type="EMBL" id="KAK6644292.1"/>
    </source>
</evidence>
<proteinExistence type="predicted"/>
<sequence>MSPEEKEIAVSNSISSRGSDKILAPPVGMEPTTSPPPLNLASADHISFSNEIYDSPRDFGPSPEPSEFDEVMIE</sequence>
<evidence type="ECO:0000256" key="1">
    <source>
        <dbReference type="SAM" id="MobiDB-lite"/>
    </source>
</evidence>
<reference evidence="2 3" key="1">
    <citation type="submission" date="2023-10" db="EMBL/GenBank/DDBJ databases">
        <title>Genomes of two closely related lineages of the louse Polyplax serrata with different host specificities.</title>
        <authorList>
            <person name="Martinu J."/>
            <person name="Tarabai H."/>
            <person name="Stefka J."/>
            <person name="Hypsa V."/>
        </authorList>
    </citation>
    <scope>NUCLEOTIDE SEQUENCE [LARGE SCALE GENOMIC DNA]</scope>
    <source>
        <strain evidence="2">HR10_N</strain>
    </source>
</reference>